<dbReference type="AlphaFoldDB" id="A0A0K2LBQ2"/>
<keyword evidence="2" id="KW-1185">Reference proteome</keyword>
<name>A0A0K2LBQ2_9LACO</name>
<protein>
    <submittedName>
        <fullName evidence="1">Uncharacterized protein</fullName>
    </submittedName>
</protein>
<dbReference type="KEGG" id="lhi:JP39_04835"/>
<reference evidence="1 2" key="1">
    <citation type="submission" date="2015-08" db="EMBL/GenBank/DDBJ databases">
        <title>Genomic sequence of Lactobacillus heilongjiangensis DSM 28069, isolated from Chinese traditional pickle.</title>
        <authorList>
            <person name="Jiang X."/>
            <person name="Zheng B."/>
            <person name="Cheng H."/>
        </authorList>
    </citation>
    <scope>NUCLEOTIDE SEQUENCE [LARGE SCALE GENOMIC DNA]</scope>
    <source>
        <strain evidence="1 2">DSM 28069</strain>
    </source>
</reference>
<dbReference type="EMBL" id="CP012559">
    <property type="protein sequence ID" value="ALB28737.1"/>
    <property type="molecule type" value="Genomic_DNA"/>
</dbReference>
<organism evidence="1 2">
    <name type="scientific">Companilactobacillus heilongjiangensis</name>
    <dbReference type="NCBI Taxonomy" id="1074467"/>
    <lineage>
        <taxon>Bacteria</taxon>
        <taxon>Bacillati</taxon>
        <taxon>Bacillota</taxon>
        <taxon>Bacilli</taxon>
        <taxon>Lactobacillales</taxon>
        <taxon>Lactobacillaceae</taxon>
        <taxon>Companilactobacillus</taxon>
    </lineage>
</organism>
<dbReference type="Proteomes" id="UP000061546">
    <property type="component" value="Chromosome"/>
</dbReference>
<gene>
    <name evidence="1" type="ORF">JP39_04835</name>
</gene>
<sequence length="60" mass="6773">MALAITPRGDFGYLLHLQGFKARFETAFWLERVPIAIALLTRAGGPHPKKPLVYYTKKAM</sequence>
<accession>A0A0K2LBQ2</accession>
<proteinExistence type="predicted"/>
<evidence type="ECO:0000313" key="1">
    <source>
        <dbReference type="EMBL" id="ALB28737.1"/>
    </source>
</evidence>
<evidence type="ECO:0000313" key="2">
    <source>
        <dbReference type="Proteomes" id="UP000061546"/>
    </source>
</evidence>